<dbReference type="SMART" id="SM00903">
    <property type="entry name" value="Flavin_Reduct"/>
    <property type="match status" value="1"/>
</dbReference>
<evidence type="ECO:0000256" key="3">
    <source>
        <dbReference type="ARBA" id="ARBA00038054"/>
    </source>
</evidence>
<reference evidence="5" key="1">
    <citation type="submission" date="2020-10" db="EMBL/GenBank/DDBJ databases">
        <authorList>
            <person name="Gilroy R."/>
        </authorList>
    </citation>
    <scope>NUCLEOTIDE SEQUENCE</scope>
    <source>
        <strain evidence="5">1370</strain>
    </source>
</reference>
<name>A0A9D1T462_9FIRM</name>
<dbReference type="Pfam" id="PF01613">
    <property type="entry name" value="Flavin_Reduct"/>
    <property type="match status" value="1"/>
</dbReference>
<dbReference type="Proteomes" id="UP000823960">
    <property type="component" value="Unassembled WGS sequence"/>
</dbReference>
<dbReference type="AlphaFoldDB" id="A0A9D1T462"/>
<keyword evidence="2" id="KW-0285">Flavoprotein</keyword>
<evidence type="ECO:0000256" key="1">
    <source>
        <dbReference type="ARBA" id="ARBA00001917"/>
    </source>
</evidence>
<reference evidence="5" key="2">
    <citation type="journal article" date="2021" name="PeerJ">
        <title>Extensive microbial diversity within the chicken gut microbiome revealed by metagenomics and culture.</title>
        <authorList>
            <person name="Gilroy R."/>
            <person name="Ravi A."/>
            <person name="Getino M."/>
            <person name="Pursley I."/>
            <person name="Horton D.L."/>
            <person name="Alikhan N.F."/>
            <person name="Baker D."/>
            <person name="Gharbi K."/>
            <person name="Hall N."/>
            <person name="Watson M."/>
            <person name="Adriaenssens E.M."/>
            <person name="Foster-Nyarko E."/>
            <person name="Jarju S."/>
            <person name="Secka A."/>
            <person name="Antonio M."/>
            <person name="Oren A."/>
            <person name="Chaudhuri R.R."/>
            <person name="La Ragione R."/>
            <person name="Hildebrand F."/>
            <person name="Pallen M.J."/>
        </authorList>
    </citation>
    <scope>NUCLEOTIDE SEQUENCE</scope>
    <source>
        <strain evidence="5">1370</strain>
    </source>
</reference>
<evidence type="ECO:0000313" key="6">
    <source>
        <dbReference type="Proteomes" id="UP000823960"/>
    </source>
</evidence>
<protein>
    <submittedName>
        <fullName evidence="5">Flavin reductase family protein</fullName>
    </submittedName>
</protein>
<evidence type="ECO:0000256" key="2">
    <source>
        <dbReference type="ARBA" id="ARBA00022630"/>
    </source>
</evidence>
<dbReference type="EMBL" id="DVOL01000059">
    <property type="protein sequence ID" value="HIV10917.1"/>
    <property type="molecule type" value="Genomic_DNA"/>
</dbReference>
<evidence type="ECO:0000259" key="4">
    <source>
        <dbReference type="SMART" id="SM00903"/>
    </source>
</evidence>
<comment type="caution">
    <text evidence="5">The sequence shown here is derived from an EMBL/GenBank/DDBJ whole genome shotgun (WGS) entry which is preliminary data.</text>
</comment>
<dbReference type="PANTHER" id="PTHR43567:SF1">
    <property type="entry name" value="FLAVOREDOXIN"/>
    <property type="match status" value="1"/>
</dbReference>
<sequence length="193" mass="21004">MKKYVKEEFGVGALLAPVPSVIVTCGTLESPNAITIAWTGIVCSNPAMTYISVRPERYSYELIKKSGEFVINLTTEELTAATDFIGVRSGRDMDKLKKCGLTAAPSSVVSAPSLLESPVSLECRVSNMLMLGSHHMFLASIEAVCVARELLDENGRLCLEKAGLIAYSHGEYFSLGKRLGSFGYSVKKKKSRR</sequence>
<evidence type="ECO:0000313" key="5">
    <source>
        <dbReference type="EMBL" id="HIV10917.1"/>
    </source>
</evidence>
<dbReference type="PANTHER" id="PTHR43567">
    <property type="entry name" value="FLAVOREDOXIN-RELATED-RELATED"/>
    <property type="match status" value="1"/>
</dbReference>
<dbReference type="InterPro" id="IPR012349">
    <property type="entry name" value="Split_barrel_FMN-bd"/>
</dbReference>
<dbReference type="GO" id="GO:0010181">
    <property type="term" value="F:FMN binding"/>
    <property type="evidence" value="ECO:0007669"/>
    <property type="project" value="InterPro"/>
</dbReference>
<gene>
    <name evidence="5" type="ORF">IAD28_04415</name>
</gene>
<comment type="cofactor">
    <cofactor evidence="1">
        <name>FMN</name>
        <dbReference type="ChEBI" id="CHEBI:58210"/>
    </cofactor>
</comment>
<dbReference type="Gene3D" id="2.30.110.10">
    <property type="entry name" value="Electron Transport, Fmn-binding Protein, Chain A"/>
    <property type="match status" value="1"/>
</dbReference>
<comment type="similarity">
    <text evidence="3">Belongs to the flavoredoxin family.</text>
</comment>
<dbReference type="SUPFAM" id="SSF50475">
    <property type="entry name" value="FMN-binding split barrel"/>
    <property type="match status" value="1"/>
</dbReference>
<dbReference type="GO" id="GO:0016646">
    <property type="term" value="F:oxidoreductase activity, acting on the CH-NH group of donors, NAD or NADP as acceptor"/>
    <property type="evidence" value="ECO:0007669"/>
    <property type="project" value="UniProtKB-ARBA"/>
</dbReference>
<dbReference type="InterPro" id="IPR002563">
    <property type="entry name" value="Flavin_Rdtase-like_dom"/>
</dbReference>
<accession>A0A9D1T462</accession>
<dbReference type="InterPro" id="IPR052174">
    <property type="entry name" value="Flavoredoxin"/>
</dbReference>
<organism evidence="5 6">
    <name type="scientific">Candidatus Faeciplasma avium</name>
    <dbReference type="NCBI Taxonomy" id="2840798"/>
    <lineage>
        <taxon>Bacteria</taxon>
        <taxon>Bacillati</taxon>
        <taxon>Bacillota</taxon>
        <taxon>Clostridia</taxon>
        <taxon>Eubacteriales</taxon>
        <taxon>Oscillospiraceae</taxon>
        <taxon>Oscillospiraceae incertae sedis</taxon>
        <taxon>Candidatus Faeciplasma</taxon>
    </lineage>
</organism>
<feature type="domain" description="Flavin reductase like" evidence="4">
    <location>
        <begin position="15"/>
        <end position="159"/>
    </location>
</feature>
<proteinExistence type="inferred from homology"/>